<reference evidence="2" key="1">
    <citation type="journal article" date="2024" name="Proc. Natl. Acad. Sci. U.S.A.">
        <title>Extraordinary preservation of gene collinearity over three hundred million years revealed in homosporous lycophytes.</title>
        <authorList>
            <person name="Li C."/>
            <person name="Wickell D."/>
            <person name="Kuo L.Y."/>
            <person name="Chen X."/>
            <person name="Nie B."/>
            <person name="Liao X."/>
            <person name="Peng D."/>
            <person name="Ji J."/>
            <person name="Jenkins J."/>
            <person name="Williams M."/>
            <person name="Shu S."/>
            <person name="Plott C."/>
            <person name="Barry K."/>
            <person name="Rajasekar S."/>
            <person name="Grimwood J."/>
            <person name="Han X."/>
            <person name="Sun S."/>
            <person name="Hou Z."/>
            <person name="He W."/>
            <person name="Dai G."/>
            <person name="Sun C."/>
            <person name="Schmutz J."/>
            <person name="Leebens-Mack J.H."/>
            <person name="Li F.W."/>
            <person name="Wang L."/>
        </authorList>
    </citation>
    <scope>NUCLEOTIDE SEQUENCE [LARGE SCALE GENOMIC DNA]</scope>
    <source>
        <strain evidence="2">cv. PW_Plant_1</strain>
    </source>
</reference>
<accession>A0ACC2C5F6</accession>
<evidence type="ECO:0000313" key="2">
    <source>
        <dbReference type="Proteomes" id="UP001162992"/>
    </source>
</evidence>
<organism evidence="1 2">
    <name type="scientific">Diphasiastrum complanatum</name>
    <name type="common">Issler's clubmoss</name>
    <name type="synonym">Lycopodium complanatum</name>
    <dbReference type="NCBI Taxonomy" id="34168"/>
    <lineage>
        <taxon>Eukaryota</taxon>
        <taxon>Viridiplantae</taxon>
        <taxon>Streptophyta</taxon>
        <taxon>Embryophyta</taxon>
        <taxon>Tracheophyta</taxon>
        <taxon>Lycopodiopsida</taxon>
        <taxon>Lycopodiales</taxon>
        <taxon>Lycopodiaceae</taxon>
        <taxon>Lycopodioideae</taxon>
        <taxon>Diphasiastrum</taxon>
    </lineage>
</organism>
<evidence type="ECO:0000313" key="1">
    <source>
        <dbReference type="EMBL" id="KAJ7537254.1"/>
    </source>
</evidence>
<comment type="caution">
    <text evidence="1">The sequence shown here is derived from an EMBL/GenBank/DDBJ whole genome shotgun (WGS) entry which is preliminary data.</text>
</comment>
<sequence length="277" mass="31735">MSGLLGDLSPAQAETLVKFRKALSQEQLLRKKDDDYTLLRFLKARGFDLEKAKAMFRSMLEWRREVGADTIKEVFEFPERKATLLLYPRFHHKTDKLGRPIYIERLGQLRADELLKITTLDRVFMSHVFDWEVLIDSKFRACSEKVGRDVRQTLTILDLKGVAPKHMSKPVRQFIQKIAKVDQDYYPEYLGKMIIINAPVAFKAMWTVVKPWIDKRTKKKIEVCGGNFTGKLLELVEKENLPEFLGGCCSCVGGCEHSDAGPWNVVAESSIDSHVIA</sequence>
<protein>
    <submittedName>
        <fullName evidence="1">Uncharacterized protein</fullName>
    </submittedName>
</protein>
<gene>
    <name evidence="1" type="ORF">O6H91_12G105200</name>
</gene>
<name>A0ACC2C5F6_DIPCM</name>
<proteinExistence type="predicted"/>
<keyword evidence="2" id="KW-1185">Reference proteome</keyword>
<dbReference type="Proteomes" id="UP001162992">
    <property type="component" value="Chromosome 12"/>
</dbReference>
<dbReference type="EMBL" id="CM055103">
    <property type="protein sequence ID" value="KAJ7537254.1"/>
    <property type="molecule type" value="Genomic_DNA"/>
</dbReference>